<evidence type="ECO:0000313" key="2">
    <source>
        <dbReference type="Proteomes" id="UP000824927"/>
    </source>
</evidence>
<comment type="caution">
    <text evidence="1">The sequence shown here is derived from an EMBL/GenBank/DDBJ whole genome shotgun (WGS) entry which is preliminary data.</text>
</comment>
<dbReference type="InterPro" id="IPR036390">
    <property type="entry name" value="WH_DNA-bd_sf"/>
</dbReference>
<reference evidence="1" key="1">
    <citation type="submission" date="2021-06" db="EMBL/GenBank/DDBJ databases">
        <title>50 bacteria genomes isolated from Dapeng, Shenzhen, China.</title>
        <authorList>
            <person name="Zheng W."/>
            <person name="Yu S."/>
            <person name="Huang Y."/>
        </authorList>
    </citation>
    <scope>NUCLEOTIDE SEQUENCE</scope>
    <source>
        <strain evidence="1">DP4N28-2</strain>
    </source>
</reference>
<sequence>MSIAEDHFSILWPRHVEGMIALLSELRQAFDGDLDSTLILAVIGAALLPKDELPISFSYSELLKQRDIDFRKPLNTLSISQVTGIPRETVRRKLATMEAKLWVERDEKGHWKMGRRGSEDLRPMTELSLKYISSIAEGLDLARGTERNENRGFGVGRF</sequence>
<gene>
    <name evidence="1" type="ORF">KUV31_09715</name>
</gene>
<dbReference type="InterPro" id="IPR036388">
    <property type="entry name" value="WH-like_DNA-bd_sf"/>
</dbReference>
<evidence type="ECO:0000313" key="1">
    <source>
        <dbReference type="EMBL" id="MBY6218616.1"/>
    </source>
</evidence>
<dbReference type="Gene3D" id="1.10.10.10">
    <property type="entry name" value="Winged helix-like DNA-binding domain superfamily/Winged helix DNA-binding domain"/>
    <property type="match status" value="1"/>
</dbReference>
<protein>
    <recommendedName>
        <fullName evidence="3">HTH iclR-type domain-containing protein</fullName>
    </recommendedName>
</protein>
<name>A0A9Q3S284_9SPHN</name>
<evidence type="ECO:0008006" key="3">
    <source>
        <dbReference type="Google" id="ProtNLM"/>
    </source>
</evidence>
<accession>A0A9Q3S284</accession>
<dbReference type="Proteomes" id="UP000824927">
    <property type="component" value="Unassembled WGS sequence"/>
</dbReference>
<dbReference type="SUPFAM" id="SSF46785">
    <property type="entry name" value="Winged helix' DNA-binding domain"/>
    <property type="match status" value="1"/>
</dbReference>
<dbReference type="EMBL" id="JAHVKP010000001">
    <property type="protein sequence ID" value="MBY6218616.1"/>
    <property type="molecule type" value="Genomic_DNA"/>
</dbReference>
<organism evidence="1 2">
    <name type="scientific">Qipengyuania aquimaris</name>
    <dbReference type="NCBI Taxonomy" id="255984"/>
    <lineage>
        <taxon>Bacteria</taxon>
        <taxon>Pseudomonadati</taxon>
        <taxon>Pseudomonadota</taxon>
        <taxon>Alphaproteobacteria</taxon>
        <taxon>Sphingomonadales</taxon>
        <taxon>Erythrobacteraceae</taxon>
        <taxon>Qipengyuania</taxon>
    </lineage>
</organism>
<dbReference type="RefSeq" id="WP_222405367.1">
    <property type="nucleotide sequence ID" value="NZ_JAHVKP010000001.1"/>
</dbReference>
<proteinExistence type="predicted"/>
<dbReference type="AlphaFoldDB" id="A0A9Q3S284"/>